<dbReference type="GO" id="GO:0043565">
    <property type="term" value="F:sequence-specific DNA binding"/>
    <property type="evidence" value="ECO:0007669"/>
    <property type="project" value="InterPro"/>
</dbReference>
<organism evidence="2 3">
    <name type="scientific">Marinomonas balearica</name>
    <dbReference type="NCBI Taxonomy" id="491947"/>
    <lineage>
        <taxon>Bacteria</taxon>
        <taxon>Pseudomonadati</taxon>
        <taxon>Pseudomonadota</taxon>
        <taxon>Gammaproteobacteria</taxon>
        <taxon>Oceanospirillales</taxon>
        <taxon>Oceanospirillaceae</taxon>
        <taxon>Marinomonas</taxon>
    </lineage>
</organism>
<comment type="caution">
    <text evidence="2">The sequence shown here is derived from an EMBL/GenBank/DDBJ whole genome shotgun (WGS) entry which is preliminary data.</text>
</comment>
<protein>
    <submittedName>
        <fullName evidence="2">Regulatory Fis family protein</fullName>
    </submittedName>
</protein>
<dbReference type="Pfam" id="PF02954">
    <property type="entry name" value="HTH_8"/>
    <property type="match status" value="1"/>
</dbReference>
<dbReference type="EMBL" id="SNXC01000011">
    <property type="protein sequence ID" value="TDO98283.1"/>
    <property type="molecule type" value="Genomic_DNA"/>
</dbReference>
<keyword evidence="3" id="KW-1185">Reference proteome</keyword>
<dbReference type="Proteomes" id="UP000294656">
    <property type="component" value="Unassembled WGS sequence"/>
</dbReference>
<dbReference type="SUPFAM" id="SSF46689">
    <property type="entry name" value="Homeodomain-like"/>
    <property type="match status" value="1"/>
</dbReference>
<name>A0A4R6MA10_9GAMM</name>
<gene>
    <name evidence="2" type="ORF">DFP79_1924</name>
</gene>
<dbReference type="AlphaFoldDB" id="A0A4R6MA10"/>
<evidence type="ECO:0000313" key="3">
    <source>
        <dbReference type="Proteomes" id="UP000294656"/>
    </source>
</evidence>
<proteinExistence type="predicted"/>
<dbReference type="RefSeq" id="WP_133503707.1">
    <property type="nucleotide sequence ID" value="NZ_SNXC01000011.1"/>
</dbReference>
<dbReference type="OrthoDB" id="6103312at2"/>
<sequence>MKACVIGLSKEEYQTLIPVLHFLDVDWSYDFDSSDILIAGASLSLDELIKVGIPFISLKTHDSTFDIEIGWLRPLPWRQTDILPIFHKILESRKMPRQSGVNLNLHVRHLESLLIRQALVASKGVVSKAAQMLQIQRTTLIEKMRRYHIDKSEY</sequence>
<dbReference type="InterPro" id="IPR002197">
    <property type="entry name" value="HTH_Fis"/>
</dbReference>
<dbReference type="PRINTS" id="PR01590">
    <property type="entry name" value="HTHFIS"/>
</dbReference>
<accession>A0A4R6MA10</accession>
<feature type="domain" description="DNA binding HTH" evidence="1">
    <location>
        <begin position="108"/>
        <end position="147"/>
    </location>
</feature>
<reference evidence="2 3" key="1">
    <citation type="submission" date="2019-03" db="EMBL/GenBank/DDBJ databases">
        <title>Genomic Encyclopedia of Type Strains, Phase III (KMG-III): the genomes of soil and plant-associated and newly described type strains.</title>
        <authorList>
            <person name="Whitman W."/>
        </authorList>
    </citation>
    <scope>NUCLEOTIDE SEQUENCE [LARGE SCALE GENOMIC DNA]</scope>
    <source>
        <strain evidence="2 3">CECT 7378</strain>
    </source>
</reference>
<evidence type="ECO:0000259" key="1">
    <source>
        <dbReference type="Pfam" id="PF02954"/>
    </source>
</evidence>
<evidence type="ECO:0000313" key="2">
    <source>
        <dbReference type="EMBL" id="TDO98283.1"/>
    </source>
</evidence>
<dbReference type="InterPro" id="IPR009057">
    <property type="entry name" value="Homeodomain-like_sf"/>
</dbReference>
<dbReference type="Gene3D" id="1.10.10.60">
    <property type="entry name" value="Homeodomain-like"/>
    <property type="match status" value="1"/>
</dbReference>